<name>A0A7W8ZMV9_9SPHI</name>
<organism evidence="2 3">
    <name type="scientific">Pedobacter cryoconitis</name>
    <dbReference type="NCBI Taxonomy" id="188932"/>
    <lineage>
        <taxon>Bacteria</taxon>
        <taxon>Pseudomonadati</taxon>
        <taxon>Bacteroidota</taxon>
        <taxon>Sphingobacteriia</taxon>
        <taxon>Sphingobacteriales</taxon>
        <taxon>Sphingobacteriaceae</taxon>
        <taxon>Pedobacter</taxon>
    </lineage>
</organism>
<evidence type="ECO:0000313" key="2">
    <source>
        <dbReference type="EMBL" id="MBB5636948.1"/>
    </source>
</evidence>
<evidence type="ECO:0000256" key="1">
    <source>
        <dbReference type="SAM" id="Phobius"/>
    </source>
</evidence>
<feature type="transmembrane region" description="Helical" evidence="1">
    <location>
        <begin position="42"/>
        <end position="61"/>
    </location>
</feature>
<reference evidence="2 3" key="1">
    <citation type="submission" date="2020-08" db="EMBL/GenBank/DDBJ databases">
        <title>Genomic Encyclopedia of Type Strains, Phase IV (KMG-V): Genome sequencing to study the core and pangenomes of soil and plant-associated prokaryotes.</title>
        <authorList>
            <person name="Whitman W."/>
        </authorList>
    </citation>
    <scope>NUCLEOTIDE SEQUENCE [LARGE SCALE GENOMIC DNA]</scope>
    <source>
        <strain evidence="2 3">S3M1</strain>
    </source>
</reference>
<sequence>MIRSHANDPNNYLSAFLFPYAKNHLYTDFKNGKPVGGKIDQIKFFLFLAFGVLLIAFINYMKLSTAQSERRAREVGVRKEFNCCPVFD</sequence>
<keyword evidence="1" id="KW-0812">Transmembrane</keyword>
<dbReference type="RefSeq" id="WP_183882847.1">
    <property type="nucleotide sequence ID" value="NZ_JACHCE010000004.1"/>
</dbReference>
<gene>
    <name evidence="2" type="ORF">HDE68_002861</name>
</gene>
<keyword evidence="1" id="KW-0472">Membrane</keyword>
<dbReference type="EMBL" id="JACHCE010000004">
    <property type="protein sequence ID" value="MBB5636948.1"/>
    <property type="molecule type" value="Genomic_DNA"/>
</dbReference>
<accession>A0A7W8ZMV9</accession>
<evidence type="ECO:0000313" key="3">
    <source>
        <dbReference type="Proteomes" id="UP000537204"/>
    </source>
</evidence>
<dbReference type="AlphaFoldDB" id="A0A7W8ZMV9"/>
<proteinExistence type="predicted"/>
<keyword evidence="1" id="KW-1133">Transmembrane helix</keyword>
<dbReference type="Proteomes" id="UP000537204">
    <property type="component" value="Unassembled WGS sequence"/>
</dbReference>
<protein>
    <submittedName>
        <fullName evidence="2">Uncharacterized protein</fullName>
    </submittedName>
</protein>
<comment type="caution">
    <text evidence="2">The sequence shown here is derived from an EMBL/GenBank/DDBJ whole genome shotgun (WGS) entry which is preliminary data.</text>
</comment>